<organism evidence="7 8">
    <name type="scientific">Momordica charantia</name>
    <name type="common">Bitter gourd</name>
    <name type="synonym">Balsam pear</name>
    <dbReference type="NCBI Taxonomy" id="3673"/>
    <lineage>
        <taxon>Eukaryota</taxon>
        <taxon>Viridiplantae</taxon>
        <taxon>Streptophyta</taxon>
        <taxon>Embryophyta</taxon>
        <taxon>Tracheophyta</taxon>
        <taxon>Spermatophyta</taxon>
        <taxon>Magnoliopsida</taxon>
        <taxon>eudicotyledons</taxon>
        <taxon>Gunneridae</taxon>
        <taxon>Pentapetalae</taxon>
        <taxon>rosids</taxon>
        <taxon>fabids</taxon>
        <taxon>Cucurbitales</taxon>
        <taxon>Cucurbitaceae</taxon>
        <taxon>Momordiceae</taxon>
        <taxon>Momordica</taxon>
    </lineage>
</organism>
<feature type="region of interest" description="Disordered" evidence="5">
    <location>
        <begin position="478"/>
        <end position="501"/>
    </location>
</feature>
<dbReference type="SUPFAM" id="SSF47459">
    <property type="entry name" value="HLH, helix-loop-helix DNA-binding domain"/>
    <property type="match status" value="1"/>
</dbReference>
<feature type="domain" description="BHLH" evidence="6">
    <location>
        <begin position="576"/>
        <end position="625"/>
    </location>
</feature>
<evidence type="ECO:0000256" key="4">
    <source>
        <dbReference type="ARBA" id="ARBA00023242"/>
    </source>
</evidence>
<gene>
    <name evidence="8" type="primary">LOC111014751</name>
</gene>
<dbReference type="PANTHER" id="PTHR46196:SF2">
    <property type="entry name" value="TRANSCRIPTION FACTOR BHLH157"/>
    <property type="match status" value="1"/>
</dbReference>
<dbReference type="GO" id="GO:0046983">
    <property type="term" value="F:protein dimerization activity"/>
    <property type="evidence" value="ECO:0007669"/>
    <property type="project" value="InterPro"/>
</dbReference>
<dbReference type="InterPro" id="IPR011598">
    <property type="entry name" value="bHLH_dom"/>
</dbReference>
<keyword evidence="4" id="KW-0539">Nucleus</keyword>
<keyword evidence="3" id="KW-0804">Transcription</keyword>
<evidence type="ECO:0000256" key="2">
    <source>
        <dbReference type="ARBA" id="ARBA00023015"/>
    </source>
</evidence>
<proteinExistence type="predicted"/>
<comment type="subcellular location">
    <subcellularLocation>
        <location evidence="1">Nucleus</location>
    </subcellularLocation>
</comment>
<dbReference type="Pfam" id="PF14215">
    <property type="entry name" value="bHLH-MYC_N"/>
    <property type="match status" value="1"/>
</dbReference>
<dbReference type="AlphaFoldDB" id="A0A6J1CVT4"/>
<evidence type="ECO:0000313" key="8">
    <source>
        <dbReference type="RefSeq" id="XP_022145251.1"/>
    </source>
</evidence>
<dbReference type="PANTHER" id="PTHR46196">
    <property type="entry name" value="TRANSCRIPTION FACTOR BHLH155-LIKE ISOFORM X1-RELATED"/>
    <property type="match status" value="1"/>
</dbReference>
<dbReference type="Pfam" id="PF23176">
    <property type="entry name" value="bHLH_LHW"/>
    <property type="match status" value="1"/>
</dbReference>
<keyword evidence="2" id="KW-0805">Transcription regulation</keyword>
<evidence type="ECO:0000313" key="7">
    <source>
        <dbReference type="Proteomes" id="UP000504603"/>
    </source>
</evidence>
<keyword evidence="7" id="KW-1185">Reference proteome</keyword>
<sequence>MGETEVGSVLSRICRSNRWSYAVFWSFDQRNSMLLTLEDIWYEEQVGLIAANMLHQVHILGEGVIGTAAFTGKHRWIFSDASIGEWNSSIFQDNLEFQQQFSCGIKTVAVIPVHPHGVMQLGSIHKILESLEFLADAKRSLSQVINGDELVAMKTTPMVSSADICHSHFNELLTSIVSSANADDWSLSAMHNNNHTDFTGKSYASIEKQQAFDSSYFSKSSCETSVLTSSEPLPRSDVREQDAQHPSYLDGHILESCIDDMDYGNQSSTFASVSSRTGFPHTDNVQQSVQLLPLTEGELMESVTCLPDFHDKHISEDFTMDLPDISLVEDLFQWFDSSPEIRPNGAATTTLNDNLPQSVGVPTLSSNLVEVNKSTDDLTGVSAQSLITHGSQSSGQDKTVRIQNAKDRLFDSLGLDTGFPVAKSWDNLITEAHGSYSGGCNSMSTCTSKLADGSSDLPRKRLFWELGIEELLDGLNNTSSATKSSVENHQSSASKRSKMERWSLDSNPIQLADPCINMNLTQPLCTVDRFPCKKDAVPKSQVSSWIDDSYSTNIGGSLLELSQKSEEPAKTSKKRARPGESNRPRPKDRQQIQDRIKELRGIIPSGAKCSIDSLLDRTIKYMLFLQSVTKYADKLKETNKPKLIDQENGVALNDKCTMERGSGGVTWAFKVGATPMVCPVIVEDLSSPGQMLVEMLCEERGFFLEIADMIRSYGLTILKGVMEIREDKIWAQFVVEVKLNTNQSITRINVFLSLMELLQQANIGETELPNHQSNNAMDSDVPLMDCFQNPTLQIPITLAEALQ</sequence>
<feature type="compositionally biased region" description="Basic and acidic residues" evidence="5">
    <location>
        <begin position="577"/>
        <end position="591"/>
    </location>
</feature>
<dbReference type="InterPro" id="IPR043561">
    <property type="entry name" value="LHW-like"/>
</dbReference>
<dbReference type="GO" id="GO:0005634">
    <property type="term" value="C:nucleus"/>
    <property type="evidence" value="ECO:0007669"/>
    <property type="project" value="UniProtKB-SubCell"/>
</dbReference>
<dbReference type="OrthoDB" id="1883654at2759"/>
<reference evidence="8" key="1">
    <citation type="submission" date="2025-08" db="UniProtKB">
        <authorList>
            <consortium name="RefSeq"/>
        </authorList>
    </citation>
    <scope>IDENTIFICATION</scope>
    <source>
        <strain evidence="8">OHB3-1</strain>
    </source>
</reference>
<dbReference type="Proteomes" id="UP000504603">
    <property type="component" value="Unplaced"/>
</dbReference>
<accession>A0A6J1CVT4</accession>
<feature type="region of interest" description="Disordered" evidence="5">
    <location>
        <begin position="560"/>
        <end position="591"/>
    </location>
</feature>
<dbReference type="GeneID" id="111014751"/>
<dbReference type="GO" id="GO:0003700">
    <property type="term" value="F:DNA-binding transcription factor activity"/>
    <property type="evidence" value="ECO:0007669"/>
    <property type="project" value="InterPro"/>
</dbReference>
<dbReference type="PROSITE" id="PS50888">
    <property type="entry name" value="BHLH"/>
    <property type="match status" value="1"/>
</dbReference>
<protein>
    <submittedName>
        <fullName evidence="8">Transcription factor EMB1444 isoform X1</fullName>
    </submittedName>
</protein>
<evidence type="ECO:0000256" key="1">
    <source>
        <dbReference type="ARBA" id="ARBA00004123"/>
    </source>
</evidence>
<dbReference type="InterPro" id="IPR025610">
    <property type="entry name" value="MYC/MYB_N"/>
</dbReference>
<dbReference type="InterPro" id="IPR036638">
    <property type="entry name" value="HLH_DNA-bd_sf"/>
</dbReference>
<evidence type="ECO:0000256" key="5">
    <source>
        <dbReference type="SAM" id="MobiDB-lite"/>
    </source>
</evidence>
<evidence type="ECO:0000259" key="6">
    <source>
        <dbReference type="PROSITE" id="PS50888"/>
    </source>
</evidence>
<name>A0A6J1CVT4_MOMCH</name>
<dbReference type="RefSeq" id="XP_022145251.1">
    <property type="nucleotide sequence ID" value="XM_022289559.1"/>
</dbReference>
<dbReference type="KEGG" id="mcha:111014751"/>
<evidence type="ECO:0000256" key="3">
    <source>
        <dbReference type="ARBA" id="ARBA00023163"/>
    </source>
</evidence>
<feature type="compositionally biased region" description="Polar residues" evidence="5">
    <location>
        <begin position="478"/>
        <end position="494"/>
    </location>
</feature>